<feature type="transmembrane region" description="Helical" evidence="1">
    <location>
        <begin position="386"/>
        <end position="406"/>
    </location>
</feature>
<feature type="transmembrane region" description="Helical" evidence="1">
    <location>
        <begin position="797"/>
        <end position="815"/>
    </location>
</feature>
<keyword evidence="1" id="KW-1133">Transmembrane helix</keyword>
<dbReference type="eggNOG" id="COG5617">
    <property type="taxonomic scope" value="Bacteria"/>
</dbReference>
<protein>
    <recommendedName>
        <fullName evidence="2">Membrane protein 6-pyruvoyl-tetrahydropterin synthase-related domain-containing protein</fullName>
    </recommendedName>
</protein>
<evidence type="ECO:0000256" key="1">
    <source>
        <dbReference type="SAM" id="Phobius"/>
    </source>
</evidence>
<dbReference type="OrthoDB" id="1934309at2"/>
<reference evidence="3 4" key="1">
    <citation type="submission" date="2016-06" db="EMBL/GenBank/DDBJ databases">
        <authorList>
            <person name="Kjaerup R.B."/>
            <person name="Dalgaard T.S."/>
            <person name="Juul-Madsen H.R."/>
        </authorList>
    </citation>
    <scope>NUCLEOTIDE SEQUENCE [LARGE SCALE GENOMIC DNA]</scope>
    <source>
        <strain evidence="3 4">373-A1</strain>
    </source>
</reference>
<accession>A0A1B8RTS4</accession>
<comment type="caution">
    <text evidence="3">The sequence shown here is derived from an EMBL/GenBank/DDBJ whole genome shotgun (WGS) entry which is preliminary data.</text>
</comment>
<feature type="domain" description="Membrane protein 6-pyruvoyl-tetrahydropterin synthase-related" evidence="2">
    <location>
        <begin position="104"/>
        <end position="707"/>
    </location>
</feature>
<gene>
    <name evidence="3" type="ORF">CP373A1_00585</name>
</gene>
<dbReference type="InterPro" id="IPR018776">
    <property type="entry name" value="Membrane_prot_PTPS-rel_domain"/>
</dbReference>
<dbReference type="EMBL" id="MAPZ01000009">
    <property type="protein sequence ID" value="OBY12124.1"/>
    <property type="molecule type" value="Genomic_DNA"/>
</dbReference>
<feature type="transmembrane region" description="Helical" evidence="1">
    <location>
        <begin position="151"/>
        <end position="169"/>
    </location>
</feature>
<feature type="transmembrane region" description="Helical" evidence="1">
    <location>
        <begin position="305"/>
        <end position="323"/>
    </location>
</feature>
<feature type="transmembrane region" description="Helical" evidence="1">
    <location>
        <begin position="120"/>
        <end position="144"/>
    </location>
</feature>
<evidence type="ECO:0000313" key="3">
    <source>
        <dbReference type="EMBL" id="OBY12124.1"/>
    </source>
</evidence>
<dbReference type="AlphaFoldDB" id="A0A1B8RTS4"/>
<feature type="transmembrane region" description="Helical" evidence="1">
    <location>
        <begin position="204"/>
        <end position="234"/>
    </location>
</feature>
<dbReference type="Proteomes" id="UP000092714">
    <property type="component" value="Unassembled WGS sequence"/>
</dbReference>
<feature type="transmembrane region" description="Helical" evidence="1">
    <location>
        <begin position="329"/>
        <end position="348"/>
    </location>
</feature>
<evidence type="ECO:0000259" key="2">
    <source>
        <dbReference type="Pfam" id="PF10131"/>
    </source>
</evidence>
<proteinExistence type="predicted"/>
<dbReference type="RefSeq" id="WP_051196057.1">
    <property type="nucleotide sequence ID" value="NZ_JADNCG010000002.1"/>
</dbReference>
<feature type="transmembrane region" description="Helical" evidence="1">
    <location>
        <begin position="246"/>
        <end position="267"/>
    </location>
</feature>
<evidence type="ECO:0000313" key="4">
    <source>
        <dbReference type="Proteomes" id="UP000092714"/>
    </source>
</evidence>
<sequence>MNIDKDVNYFTRGNASRKDMLKDKKQQYKNKVLTLILYFVILCMFAIITILTINKIGNYPWGSETFGYLYKGNILYDSFINGESFISYDINWYNGTQLLKGSEPIPYYLLALINLLTNDIYVTFSVFITLVFIVGGTGFLLWGYYCNRFKLGLFFGILWFFIPNNLRVLFSEGNLQLVIINALIPYLLLIYYKATRENKFKNYVFLSVIICIISLNSMHIVIMILLALFLLAVFDTIRKTYFGKKFFIVLLSLLGILLSAFWLVPALGEGLLNSNKSEVIQKLTQNSYSLLDSISPVLRFYNVEVYYFGLSFFLVGIFSVLFMNGRRDIKNLSFYGILIFIGTSNVFIKVLKNIPFSEFLIFSKVTSIAIALILVSILLWRNLRKVLIVIICFILLSDSMLTFDLIGHNREFPEGLVYSLDYASEIATQRIGILDLSQYGALPSYYLKYGVKGKSSNQVFGWQWKSANTSENIVMINTALENNYYLVMFDRCIQLGADTLLIKKDLINDFNYLDECANQNGYIKVYEDTNDIIYKYPIEGTFGTTVKFDGIAIGKYAENICYSFPNFTKGDKDYIDDYTVSELSEFKAIFLSGFKYRDKKKAEDMLKEISEKGIRVVVDSNELGDEEFLGISSKKIDLEDNYGEFYFKGERVKIGDFPEDEKIFRCSYLLGGKDDNNNYINVDTRMLEYMKYYNENLVFLGLNIPYFEMITKDDVALEILEEATNMESYILPDRKCVNIQIDFESNRIMVNSENNDVIVPIAALSSFETIEGSYQVFNNLVNLKSKELVIEVTYPKLSAGITISLISVLLILIISKSMVNGRIKSYLTNNEELSK</sequence>
<feature type="transmembrane region" description="Helical" evidence="1">
    <location>
        <begin position="32"/>
        <end position="53"/>
    </location>
</feature>
<dbReference type="Pfam" id="PF10131">
    <property type="entry name" value="PTPS_related"/>
    <property type="match status" value="1"/>
</dbReference>
<name>A0A1B8RTS4_9CLOT</name>
<keyword evidence="1" id="KW-0472">Membrane</keyword>
<keyword evidence="4" id="KW-1185">Reference proteome</keyword>
<feature type="transmembrane region" description="Helical" evidence="1">
    <location>
        <begin position="360"/>
        <end position="380"/>
    </location>
</feature>
<dbReference type="GeneID" id="42777827"/>
<organism evidence="3 4">
    <name type="scientific">Clostridium paraputrificum</name>
    <dbReference type="NCBI Taxonomy" id="29363"/>
    <lineage>
        <taxon>Bacteria</taxon>
        <taxon>Bacillati</taxon>
        <taxon>Bacillota</taxon>
        <taxon>Clostridia</taxon>
        <taxon>Eubacteriales</taxon>
        <taxon>Clostridiaceae</taxon>
        <taxon>Clostridium</taxon>
    </lineage>
</organism>
<keyword evidence="1" id="KW-0812">Transmembrane</keyword>